<dbReference type="AlphaFoldDB" id="A0A972H3T8"/>
<comment type="caution">
    <text evidence="1">The sequence shown here is derived from an EMBL/GenBank/DDBJ whole genome shotgun (WGS) entry which is preliminary data.</text>
</comment>
<keyword evidence="2" id="KW-1185">Reference proteome</keyword>
<dbReference type="Gene3D" id="3.40.50.1220">
    <property type="entry name" value="TPP-binding domain"/>
    <property type="match status" value="1"/>
</dbReference>
<organism evidence="1 2">
    <name type="scientific">Paenibacillus foliorum</name>
    <dbReference type="NCBI Taxonomy" id="2654974"/>
    <lineage>
        <taxon>Bacteria</taxon>
        <taxon>Bacillati</taxon>
        <taxon>Bacillota</taxon>
        <taxon>Bacilli</taxon>
        <taxon>Bacillales</taxon>
        <taxon>Paenibacillaceae</taxon>
        <taxon>Paenibacillus</taxon>
    </lineage>
</organism>
<protein>
    <recommendedName>
        <fullName evidence="3">Deacetylase sirtuin-type domain-containing protein</fullName>
    </recommendedName>
</protein>
<dbReference type="RefSeq" id="WP_171653978.1">
    <property type="nucleotide sequence ID" value="NZ_WHOD01000080.1"/>
</dbReference>
<accession>A0A972H3T8</accession>
<gene>
    <name evidence="1" type="ORF">GC093_21330</name>
</gene>
<name>A0A972H3T8_9BACL</name>
<evidence type="ECO:0000313" key="2">
    <source>
        <dbReference type="Proteomes" id="UP000641588"/>
    </source>
</evidence>
<dbReference type="EMBL" id="WHOD01000080">
    <property type="protein sequence ID" value="NOU95746.1"/>
    <property type="molecule type" value="Genomic_DNA"/>
</dbReference>
<dbReference type="Pfam" id="PF13289">
    <property type="entry name" value="SIR2_2"/>
    <property type="match status" value="1"/>
</dbReference>
<evidence type="ECO:0008006" key="3">
    <source>
        <dbReference type="Google" id="ProtNLM"/>
    </source>
</evidence>
<dbReference type="SUPFAM" id="SSF52467">
    <property type="entry name" value="DHS-like NAD/FAD-binding domain"/>
    <property type="match status" value="1"/>
</dbReference>
<evidence type="ECO:0000313" key="1">
    <source>
        <dbReference type="EMBL" id="NOU95746.1"/>
    </source>
</evidence>
<dbReference type="InterPro" id="IPR029035">
    <property type="entry name" value="DHS-like_NAD/FAD-binding_dom"/>
</dbReference>
<reference evidence="1" key="1">
    <citation type="submission" date="2019-10" db="EMBL/GenBank/DDBJ databases">
        <title>Description of Paenibacillus glebae sp. nov.</title>
        <authorList>
            <person name="Carlier A."/>
            <person name="Qi S."/>
        </authorList>
    </citation>
    <scope>NUCLEOTIDE SEQUENCE</scope>
    <source>
        <strain evidence="1">LMG 31456</strain>
    </source>
</reference>
<dbReference type="Proteomes" id="UP000641588">
    <property type="component" value="Unassembled WGS sequence"/>
</dbReference>
<sequence>MEGQKARIDLVEAFIKESKRVIREAINSNKLIVFVGAGVSANSGLPTWWDLIKKMADGIGISVENISQDDYLKIPQYYYNARGNKEYYDLINNIFNVPTTPNPIHSIILELKPCHFITINYDELIEDAAREKGVFYDIVSKDEDLPYTPNSNMVIKMHGDLINKNIVLKEDDYSSFSTNFKLIENYIKALLSTHVVLS</sequence>
<proteinExistence type="predicted"/>